<feature type="region of interest" description="Disordered" evidence="1">
    <location>
        <begin position="19"/>
        <end position="46"/>
    </location>
</feature>
<feature type="compositionally biased region" description="Basic and acidic residues" evidence="1">
    <location>
        <begin position="19"/>
        <end position="29"/>
    </location>
</feature>
<feature type="region of interest" description="Disordered" evidence="1">
    <location>
        <begin position="162"/>
        <end position="199"/>
    </location>
</feature>
<dbReference type="Proteomes" id="UP000813462">
    <property type="component" value="Unassembled WGS sequence"/>
</dbReference>
<evidence type="ECO:0000313" key="3">
    <source>
        <dbReference type="Proteomes" id="UP000813462"/>
    </source>
</evidence>
<proteinExistence type="predicted"/>
<dbReference type="PANTHER" id="PTHR15503">
    <property type="entry name" value="LDOC1 RELATED"/>
    <property type="match status" value="1"/>
</dbReference>
<evidence type="ECO:0000313" key="2">
    <source>
        <dbReference type="EMBL" id="KAH7521526.1"/>
    </source>
</evidence>
<protein>
    <submittedName>
        <fullName evidence="2">Uncharacterized protein</fullName>
    </submittedName>
</protein>
<comment type="caution">
    <text evidence="2">The sequence shown here is derived from an EMBL/GenBank/DDBJ whole genome shotgun (WGS) entry which is preliminary data.</text>
</comment>
<dbReference type="CDD" id="cd00303">
    <property type="entry name" value="retropepsin_like"/>
    <property type="match status" value="1"/>
</dbReference>
<organism evidence="2 3">
    <name type="scientific">Ziziphus jujuba var. spinosa</name>
    <dbReference type="NCBI Taxonomy" id="714518"/>
    <lineage>
        <taxon>Eukaryota</taxon>
        <taxon>Viridiplantae</taxon>
        <taxon>Streptophyta</taxon>
        <taxon>Embryophyta</taxon>
        <taxon>Tracheophyta</taxon>
        <taxon>Spermatophyta</taxon>
        <taxon>Magnoliopsida</taxon>
        <taxon>eudicotyledons</taxon>
        <taxon>Gunneridae</taxon>
        <taxon>Pentapetalae</taxon>
        <taxon>rosids</taxon>
        <taxon>fabids</taxon>
        <taxon>Rosales</taxon>
        <taxon>Rhamnaceae</taxon>
        <taxon>Paliureae</taxon>
        <taxon>Ziziphus</taxon>
    </lineage>
</organism>
<dbReference type="AlphaFoldDB" id="A0A978V2E3"/>
<dbReference type="InterPro" id="IPR032567">
    <property type="entry name" value="RTL1-rel"/>
</dbReference>
<accession>A0A978V2E3</accession>
<dbReference type="PANTHER" id="PTHR15503:SF22">
    <property type="entry name" value="TRANSPOSON TY3-I GAG POLYPROTEIN"/>
    <property type="match status" value="1"/>
</dbReference>
<reference evidence="2" key="1">
    <citation type="journal article" date="2021" name="Front. Plant Sci.">
        <title>Chromosome-Scale Genome Assembly for Chinese Sour Jujube and Insights Into Its Genome Evolution and Domestication Signature.</title>
        <authorList>
            <person name="Shen L.-Y."/>
            <person name="Luo H."/>
            <person name="Wang X.-L."/>
            <person name="Wang X.-M."/>
            <person name="Qiu X.-J."/>
            <person name="Liu H."/>
            <person name="Zhou S.-S."/>
            <person name="Jia K.-H."/>
            <person name="Nie S."/>
            <person name="Bao Y.-T."/>
            <person name="Zhang R.-G."/>
            <person name="Yun Q.-Z."/>
            <person name="Chai Y.-H."/>
            <person name="Lu J.-Y."/>
            <person name="Li Y."/>
            <person name="Zhao S.-W."/>
            <person name="Mao J.-F."/>
            <person name="Jia S.-G."/>
            <person name="Mao Y.-M."/>
        </authorList>
    </citation>
    <scope>NUCLEOTIDE SEQUENCE</scope>
    <source>
        <strain evidence="2">AT0</strain>
        <tissue evidence="2">Leaf</tissue>
    </source>
</reference>
<evidence type="ECO:0000256" key="1">
    <source>
        <dbReference type="SAM" id="MobiDB-lite"/>
    </source>
</evidence>
<sequence length="478" mass="53826">MRTILSDLQTLHVQTLKNFDEREYRRGSPENHSPNKPGVHFNSTPPSSIVEASQTRLKLDFPRFDGNDPKGWLYKGEQYFEIKKIEPLQQVQLALFHLDGIALQWLSQQIEHLPESFLVGCFIGGLKDEIRLDVKVKQPRNLFDAIGVARLIEERNQLQRRNLAPPRQSSVSQGSQNTSQTTAGLLGPSPTLKASPSGSSSIHIISAQEAKDRHDKGLWAMHPQTFRVIGAIKNWEVTALIDGGSTHNFIDQALVKCLGLPMDSSIACQVVLGVQWLETFGPIETNYRKLTMKFKMKGIPCKFQGLRRAPISTLEKGDLCSLDGIAYLMVVLKEQSMDTTITLPQELRHLLDEFRKVFTTPTELPSLRSHDHAIPLLPNQNLADGSNVFVNARGTNDIEGIFLTMSESEELPLTIDLISKMIDLRLLKLHNVKFSKVLGYLSNNLQFLEWNKYPLVSMPSSFQLDKLVEIVMPNSIIE</sequence>
<dbReference type="EMBL" id="JAEACU010000007">
    <property type="protein sequence ID" value="KAH7521526.1"/>
    <property type="molecule type" value="Genomic_DNA"/>
</dbReference>
<gene>
    <name evidence="2" type="ORF">FEM48_Zijuj07G0042900</name>
</gene>
<feature type="compositionally biased region" description="Polar residues" evidence="1">
    <location>
        <begin position="167"/>
        <end position="183"/>
    </location>
</feature>
<name>A0A978V2E3_ZIZJJ</name>